<evidence type="ECO:0000313" key="3">
    <source>
        <dbReference type="Proteomes" id="UP001197247"/>
    </source>
</evidence>
<accession>A0ABS5TMT6</accession>
<organism evidence="2 3">
    <name type="scientific">Kineosporia corallincola</name>
    <dbReference type="NCBI Taxonomy" id="2835133"/>
    <lineage>
        <taxon>Bacteria</taxon>
        <taxon>Bacillati</taxon>
        <taxon>Actinomycetota</taxon>
        <taxon>Actinomycetes</taxon>
        <taxon>Kineosporiales</taxon>
        <taxon>Kineosporiaceae</taxon>
        <taxon>Kineosporia</taxon>
    </lineage>
</organism>
<dbReference type="InterPro" id="IPR036291">
    <property type="entry name" value="NAD(P)-bd_dom_sf"/>
</dbReference>
<dbReference type="InterPro" id="IPR051397">
    <property type="entry name" value="Zn-ADH-like_protein"/>
</dbReference>
<feature type="domain" description="Enoyl reductase (ER)" evidence="1">
    <location>
        <begin position="2"/>
        <end position="309"/>
    </location>
</feature>
<dbReference type="InterPro" id="IPR011032">
    <property type="entry name" value="GroES-like_sf"/>
</dbReference>
<dbReference type="Pfam" id="PF08240">
    <property type="entry name" value="ADH_N"/>
    <property type="match status" value="1"/>
</dbReference>
<sequence>MTDLEEPAPGAGELLVEVDSAGVNYADTHQAEDSYLVPQTLPFVPGSEVVGRVVSGDGPFEPGTRVLGLTLAGGGYAERAVVPAGLAFRLKDDLSDAQALALLVHGTTAWHLLRRSAKVRQGESVVVHSAAGGVGSMAVQLARAWGAGRIVATASGEAKCELARSLGAEVAVDVSATTTADEVRQALLEANAGQGLDVVLEMTGGHVFDGSLAALRPLGRIAVFGMASKVAPEPVLVQRLMRRSLTLTGFWLPHAVRQPGVLEGALEELRSMVRAGVLRPVVGGSFPLADAARAHEELRSRRSTGKLVLDVSGKGVG</sequence>
<dbReference type="EMBL" id="JAHBAY010000012">
    <property type="protein sequence ID" value="MBT0772401.1"/>
    <property type="molecule type" value="Genomic_DNA"/>
</dbReference>
<evidence type="ECO:0000313" key="2">
    <source>
        <dbReference type="EMBL" id="MBT0772401.1"/>
    </source>
</evidence>
<protein>
    <submittedName>
        <fullName evidence="2">Zinc-binding dehydrogenase</fullName>
    </submittedName>
</protein>
<dbReference type="Gene3D" id="3.40.50.720">
    <property type="entry name" value="NAD(P)-binding Rossmann-like Domain"/>
    <property type="match status" value="1"/>
</dbReference>
<name>A0ABS5TMT6_9ACTN</name>
<dbReference type="InterPro" id="IPR020843">
    <property type="entry name" value="ER"/>
</dbReference>
<reference evidence="2 3" key="1">
    <citation type="submission" date="2021-05" db="EMBL/GenBank/DDBJ databases">
        <title>Kineosporia and Streptomyces sp. nov. two new marine actinobacteria isolated from Coral.</title>
        <authorList>
            <person name="Buangrab K."/>
            <person name="Sutthacheep M."/>
            <person name="Yeemin T."/>
            <person name="Harunari E."/>
            <person name="Igarashi Y."/>
            <person name="Kanchanasin P."/>
            <person name="Tanasupawat S."/>
            <person name="Phongsopitanun W."/>
        </authorList>
    </citation>
    <scope>NUCLEOTIDE SEQUENCE [LARGE SCALE GENOMIC DNA]</scope>
    <source>
        <strain evidence="2 3">J2-2</strain>
    </source>
</reference>
<dbReference type="InterPro" id="IPR013149">
    <property type="entry name" value="ADH-like_C"/>
</dbReference>
<dbReference type="PANTHER" id="PTHR43677:SF4">
    <property type="entry name" value="QUINONE OXIDOREDUCTASE-LIKE PROTEIN 2"/>
    <property type="match status" value="1"/>
</dbReference>
<gene>
    <name evidence="2" type="ORF">KIH74_25880</name>
</gene>
<keyword evidence="3" id="KW-1185">Reference proteome</keyword>
<dbReference type="SUPFAM" id="SSF51735">
    <property type="entry name" value="NAD(P)-binding Rossmann-fold domains"/>
    <property type="match status" value="1"/>
</dbReference>
<dbReference type="PANTHER" id="PTHR43677">
    <property type="entry name" value="SHORT-CHAIN DEHYDROGENASE/REDUCTASE"/>
    <property type="match status" value="1"/>
</dbReference>
<dbReference type="SUPFAM" id="SSF50129">
    <property type="entry name" value="GroES-like"/>
    <property type="match status" value="1"/>
</dbReference>
<dbReference type="Gene3D" id="3.90.180.10">
    <property type="entry name" value="Medium-chain alcohol dehydrogenases, catalytic domain"/>
    <property type="match status" value="1"/>
</dbReference>
<evidence type="ECO:0000259" key="1">
    <source>
        <dbReference type="SMART" id="SM00829"/>
    </source>
</evidence>
<dbReference type="Pfam" id="PF00107">
    <property type="entry name" value="ADH_zinc_N"/>
    <property type="match status" value="1"/>
</dbReference>
<dbReference type="InterPro" id="IPR013154">
    <property type="entry name" value="ADH-like_N"/>
</dbReference>
<dbReference type="SMART" id="SM00829">
    <property type="entry name" value="PKS_ER"/>
    <property type="match status" value="1"/>
</dbReference>
<proteinExistence type="predicted"/>
<dbReference type="Proteomes" id="UP001197247">
    <property type="component" value="Unassembled WGS sequence"/>
</dbReference>
<comment type="caution">
    <text evidence="2">The sequence shown here is derived from an EMBL/GenBank/DDBJ whole genome shotgun (WGS) entry which is preliminary data.</text>
</comment>